<dbReference type="InterPro" id="IPR007210">
    <property type="entry name" value="ABC_Gly_betaine_transp_sub-bd"/>
</dbReference>
<evidence type="ECO:0000256" key="1">
    <source>
        <dbReference type="SAM" id="SignalP"/>
    </source>
</evidence>
<dbReference type="GO" id="GO:0043190">
    <property type="term" value="C:ATP-binding cassette (ABC) transporter complex"/>
    <property type="evidence" value="ECO:0007669"/>
    <property type="project" value="InterPro"/>
</dbReference>
<dbReference type="Gene3D" id="3.40.190.10">
    <property type="entry name" value="Periplasmic binding protein-like II"/>
    <property type="match status" value="2"/>
</dbReference>
<dbReference type="GO" id="GO:0022857">
    <property type="term" value="F:transmembrane transporter activity"/>
    <property type="evidence" value="ECO:0007669"/>
    <property type="project" value="InterPro"/>
</dbReference>
<dbReference type="EMBL" id="JACIBU010000001">
    <property type="protein sequence ID" value="MBB3676766.1"/>
    <property type="molecule type" value="Genomic_DNA"/>
</dbReference>
<comment type="caution">
    <text evidence="3">The sequence shown here is derived from an EMBL/GenBank/DDBJ whole genome shotgun (WGS) entry which is preliminary data.</text>
</comment>
<dbReference type="Gene3D" id="3.40.190.120">
    <property type="entry name" value="Osmoprotection protein (prox), domain 2"/>
    <property type="match status" value="2"/>
</dbReference>
<dbReference type="PROSITE" id="PS51257">
    <property type="entry name" value="PROKAR_LIPOPROTEIN"/>
    <property type="match status" value="1"/>
</dbReference>
<dbReference type="RefSeq" id="WP_258372918.1">
    <property type="nucleotide sequence ID" value="NZ_QKNV01000211.1"/>
</dbReference>
<feature type="domain" description="ABC-type glycine betaine transport system substrate-binding" evidence="2">
    <location>
        <begin position="50"/>
        <end position="121"/>
    </location>
</feature>
<accession>A0A839Y613</accession>
<dbReference type="Pfam" id="PF04069">
    <property type="entry name" value="OpuAC"/>
    <property type="match status" value="2"/>
</dbReference>
<name>A0A839Y613_9ACTN</name>
<dbReference type="Proteomes" id="UP000580718">
    <property type="component" value="Unassembled WGS sequence"/>
</dbReference>
<proteinExistence type="predicted"/>
<feature type="signal peptide" evidence="1">
    <location>
        <begin position="1"/>
        <end position="20"/>
    </location>
</feature>
<sequence length="329" mass="33095">MRTILPIAALAAVLSTAACGESGSSGTGGDDAASGSSASGDACAPVAGDQLVRLEDDKKLQTVDNIIPAVSAQAAAADPDLITTLDTVSAVLTTADLTDLIDQVDNQRESAVDVAAAYVEEQGLADGVSGGSGPVAVGGANFTESQVLANVYAEVLNAAGYTATVQSVGNREAYLPALQRNEIQAFPEYVGTLTEFLDGDDAKAVASSDLDATVQALTGLAQANQLVVGEPAEAADQNAFAITEALSEQLGGITTLSELAEACSDGSLVLGAVSECPTRPFCQPGLEETYGLEFASVEDLDLGGPTNQALEQGVVSIGLVLSTDPALAN</sequence>
<organism evidence="3 4">
    <name type="scientific">Modestobacter versicolor</name>
    <dbReference type="NCBI Taxonomy" id="429133"/>
    <lineage>
        <taxon>Bacteria</taxon>
        <taxon>Bacillati</taxon>
        <taxon>Actinomycetota</taxon>
        <taxon>Actinomycetes</taxon>
        <taxon>Geodermatophilales</taxon>
        <taxon>Geodermatophilaceae</taxon>
        <taxon>Modestobacter</taxon>
    </lineage>
</organism>
<reference evidence="3 4" key="1">
    <citation type="submission" date="2020-08" db="EMBL/GenBank/DDBJ databases">
        <title>Sequencing the genomes of 1000 actinobacteria strains.</title>
        <authorList>
            <person name="Klenk H.-P."/>
        </authorList>
    </citation>
    <scope>NUCLEOTIDE SEQUENCE [LARGE SCALE GENOMIC DNA]</scope>
    <source>
        <strain evidence="3 4">DSM 16678</strain>
    </source>
</reference>
<feature type="chain" id="PRO_5032999641" evidence="1">
    <location>
        <begin position="21"/>
        <end position="329"/>
    </location>
</feature>
<feature type="domain" description="ABC-type glycine betaine transport system substrate-binding" evidence="2">
    <location>
        <begin position="134"/>
        <end position="328"/>
    </location>
</feature>
<evidence type="ECO:0000313" key="4">
    <source>
        <dbReference type="Proteomes" id="UP000580718"/>
    </source>
</evidence>
<gene>
    <name evidence="3" type="ORF">FHX36_002501</name>
</gene>
<dbReference type="AlphaFoldDB" id="A0A839Y613"/>
<protein>
    <submittedName>
        <fullName evidence="3">Osmoprotectant transport system substrate-binding protein</fullName>
    </submittedName>
</protein>
<keyword evidence="1" id="KW-0732">Signal</keyword>
<dbReference type="SUPFAM" id="SSF53850">
    <property type="entry name" value="Periplasmic binding protein-like II"/>
    <property type="match status" value="2"/>
</dbReference>
<evidence type="ECO:0000259" key="2">
    <source>
        <dbReference type="Pfam" id="PF04069"/>
    </source>
</evidence>
<evidence type="ECO:0000313" key="3">
    <source>
        <dbReference type="EMBL" id="MBB3676766.1"/>
    </source>
</evidence>